<feature type="domain" description="FH2" evidence="2">
    <location>
        <begin position="129"/>
        <end position="539"/>
    </location>
</feature>
<proteinExistence type="predicted"/>
<dbReference type="Pfam" id="PF10152">
    <property type="entry name" value="CCDC53"/>
    <property type="match status" value="1"/>
</dbReference>
<dbReference type="OrthoDB" id="1668162at2759"/>
<dbReference type="GeneID" id="36398541"/>
<dbReference type="SUPFAM" id="SSF101447">
    <property type="entry name" value="Formin homology 2 domain (FH2 domain)"/>
    <property type="match status" value="1"/>
</dbReference>
<evidence type="ECO:0000256" key="1">
    <source>
        <dbReference type="SAM" id="MobiDB-lite"/>
    </source>
</evidence>
<dbReference type="PANTHER" id="PTHR45733:SF8">
    <property type="entry name" value="FORMIN-J"/>
    <property type="match status" value="1"/>
</dbReference>
<dbReference type="InterPro" id="IPR042201">
    <property type="entry name" value="FH2_Formin_sf"/>
</dbReference>
<dbReference type="AlphaFoldDB" id="A0A0P1B0I1"/>
<dbReference type="PROSITE" id="PS51444">
    <property type="entry name" value="FH2"/>
    <property type="match status" value="1"/>
</dbReference>
<keyword evidence="4" id="KW-1185">Reference proteome</keyword>
<dbReference type="EMBL" id="CCYD01002371">
    <property type="protein sequence ID" value="CEG46806.1"/>
    <property type="molecule type" value="Genomic_DNA"/>
</dbReference>
<dbReference type="Gene3D" id="1.20.58.2220">
    <property type="entry name" value="Formin, FH2 domain"/>
    <property type="match status" value="1"/>
</dbReference>
<dbReference type="STRING" id="4781.A0A0P1B0I1"/>
<sequence>MFLAQIRLAAAPKLECQAGLLRLIGGDSVTPRMEKKSESSTQNQEKAEVLGQPVQKTTLENRIEMWSVDTRPAFAAEDQLTHYRTMLKVGVPRPAVERQMLKNGINPAELNGPNLKGNICIEKCPQTESDAVVVAKTMRRRWHWNEALKPDEAALTKEKSVWTQCRKEDAQRRVSVLSQARIHELFVKEIDNSETDERDSLASSTSDTDLFVATEHPFPSARTEKVRVMKGTKGTNLEFVVRRLKIPFAQVAKDINILTAMYLQDTDIKTMLAMWPSVAEQVVLDEFSGEFDLLGRCEQFLVMIRKVPMVKEKLQCLLLKQELRSRAEDLKQLVDLVTRALNQICSSAKFGRVIRLLRDFGNLANEEHVTNFRATFSLQSLLSLNHTKAFDQKTTIFDGFLYLLQTEHDGDLAYFYDEINLIVQCKGVSVSGLLSEFTQLQESHFLVQAVAKASSTSYDDDSKLAHDAFNQFADEINDTLCGVQESFDNMEASKRKFVSWFEENPNVPLDQHLKAITQFASDVKNRFAVLNSALRQCRN</sequence>
<dbReference type="Pfam" id="PF02181">
    <property type="entry name" value="FH2"/>
    <property type="match status" value="1"/>
</dbReference>
<evidence type="ECO:0000313" key="3">
    <source>
        <dbReference type="EMBL" id="CEG46806.1"/>
    </source>
</evidence>
<reference evidence="4" key="1">
    <citation type="submission" date="2014-09" db="EMBL/GenBank/DDBJ databases">
        <authorList>
            <person name="Sharma Rahul"/>
            <person name="Thines Marco"/>
        </authorList>
    </citation>
    <scope>NUCLEOTIDE SEQUENCE [LARGE SCALE GENOMIC DNA]</scope>
</reference>
<accession>A0A0P1B0I1</accession>
<dbReference type="GO" id="GO:0071203">
    <property type="term" value="C:WASH complex"/>
    <property type="evidence" value="ECO:0007669"/>
    <property type="project" value="InterPro"/>
</dbReference>
<dbReference type="Proteomes" id="UP000054928">
    <property type="component" value="Unassembled WGS sequence"/>
</dbReference>
<dbReference type="InterPro" id="IPR019309">
    <property type="entry name" value="WASHC3"/>
</dbReference>
<protein>
    <submittedName>
        <fullName evidence="3">Forminhomology 2 domaincontaining protein</fullName>
    </submittedName>
</protein>
<dbReference type="SMART" id="SM00498">
    <property type="entry name" value="FH2"/>
    <property type="match status" value="1"/>
</dbReference>
<dbReference type="RefSeq" id="XP_024583175.1">
    <property type="nucleotide sequence ID" value="XM_024717703.1"/>
</dbReference>
<dbReference type="InterPro" id="IPR015425">
    <property type="entry name" value="FH2_Formin"/>
</dbReference>
<dbReference type="PANTHER" id="PTHR45733">
    <property type="entry name" value="FORMIN-J"/>
    <property type="match status" value="1"/>
</dbReference>
<organism evidence="3 4">
    <name type="scientific">Plasmopara halstedii</name>
    <name type="common">Downy mildew of sunflower</name>
    <dbReference type="NCBI Taxonomy" id="4781"/>
    <lineage>
        <taxon>Eukaryota</taxon>
        <taxon>Sar</taxon>
        <taxon>Stramenopiles</taxon>
        <taxon>Oomycota</taxon>
        <taxon>Peronosporomycetes</taxon>
        <taxon>Peronosporales</taxon>
        <taxon>Peronosporaceae</taxon>
        <taxon>Plasmopara</taxon>
    </lineage>
</organism>
<dbReference type="InterPro" id="IPR051144">
    <property type="entry name" value="Formin_homology_domain"/>
</dbReference>
<evidence type="ECO:0000259" key="2">
    <source>
        <dbReference type="PROSITE" id="PS51444"/>
    </source>
</evidence>
<evidence type="ECO:0000313" key="4">
    <source>
        <dbReference type="Proteomes" id="UP000054928"/>
    </source>
</evidence>
<name>A0A0P1B0I1_PLAHL</name>
<feature type="region of interest" description="Disordered" evidence="1">
    <location>
        <begin position="31"/>
        <end position="50"/>
    </location>
</feature>
<dbReference type="OMA" id="RRWHWNE"/>